<dbReference type="SMART" id="SM00744">
    <property type="entry name" value="RINGv"/>
    <property type="match status" value="1"/>
</dbReference>
<protein>
    <recommendedName>
        <fullName evidence="5">RING-CH-type domain-containing protein</fullName>
    </recommendedName>
</protein>
<organism evidence="6 7">
    <name type="scientific">Penstemon smallii</name>
    <dbReference type="NCBI Taxonomy" id="265156"/>
    <lineage>
        <taxon>Eukaryota</taxon>
        <taxon>Viridiplantae</taxon>
        <taxon>Streptophyta</taxon>
        <taxon>Embryophyta</taxon>
        <taxon>Tracheophyta</taxon>
        <taxon>Spermatophyta</taxon>
        <taxon>Magnoliopsida</taxon>
        <taxon>eudicotyledons</taxon>
        <taxon>Gunneridae</taxon>
        <taxon>Pentapetalae</taxon>
        <taxon>asterids</taxon>
        <taxon>lamiids</taxon>
        <taxon>Lamiales</taxon>
        <taxon>Plantaginaceae</taxon>
        <taxon>Cheloneae</taxon>
        <taxon>Penstemon</taxon>
    </lineage>
</organism>
<dbReference type="PROSITE" id="PS51292">
    <property type="entry name" value="ZF_RING_CH"/>
    <property type="match status" value="1"/>
</dbReference>
<name>A0ABD3SAD8_9LAMI</name>
<accession>A0ABD3SAD8</accession>
<dbReference type="EMBL" id="JBJXBP010000007">
    <property type="protein sequence ID" value="KAL3821401.1"/>
    <property type="molecule type" value="Genomic_DNA"/>
</dbReference>
<comment type="caution">
    <text evidence="6">The sequence shown here is derived from an EMBL/GenBank/DDBJ whole genome shotgun (WGS) entry which is preliminary data.</text>
</comment>
<dbReference type="Gene3D" id="3.30.40.10">
    <property type="entry name" value="Zinc/RING finger domain, C3HC4 (zinc finger)"/>
    <property type="match status" value="1"/>
</dbReference>
<dbReference type="SUPFAM" id="SSF57850">
    <property type="entry name" value="RING/U-box"/>
    <property type="match status" value="1"/>
</dbReference>
<gene>
    <name evidence="6" type="ORF">ACJIZ3_007306</name>
</gene>
<reference evidence="6 7" key="1">
    <citation type="submission" date="2024-12" db="EMBL/GenBank/DDBJ databases">
        <title>The unique morphological basis and parallel evolutionary history of personate flowers in Penstemon.</title>
        <authorList>
            <person name="Depatie T.H."/>
            <person name="Wessinger C.A."/>
        </authorList>
    </citation>
    <scope>NUCLEOTIDE SEQUENCE [LARGE SCALE GENOMIC DNA]</scope>
    <source>
        <strain evidence="6">WTNN_2</strain>
        <tissue evidence="6">Leaf</tissue>
    </source>
</reference>
<dbReference type="GO" id="GO:0008270">
    <property type="term" value="F:zinc ion binding"/>
    <property type="evidence" value="ECO:0007669"/>
    <property type="project" value="UniProtKB-KW"/>
</dbReference>
<evidence type="ECO:0000256" key="1">
    <source>
        <dbReference type="ARBA" id="ARBA00022723"/>
    </source>
</evidence>
<dbReference type="AlphaFoldDB" id="A0ABD3SAD8"/>
<keyword evidence="2" id="KW-0863">Zinc-finger</keyword>
<sequence length="148" mass="16388">METHDDHGNKSTRIEEIEGETETKDSTIKDSSSDYSRRIDKEEKESINGGCVIDIQDCVIIGKSRNNTNEDSNGFEKVCRICHFGSEPSSGESELISLGCDCKGELGSSHRHCAELWFMHKGDSSNTNALPATYMNDKSELEKLGEPP</sequence>
<dbReference type="PANTHER" id="PTHR46214">
    <property type="entry name" value="ZINC FINGER, RING-CH-TYPE"/>
    <property type="match status" value="1"/>
</dbReference>
<dbReference type="InterPro" id="IPR011016">
    <property type="entry name" value="Znf_RING-CH"/>
</dbReference>
<dbReference type="InterPro" id="IPR013083">
    <property type="entry name" value="Znf_RING/FYVE/PHD"/>
</dbReference>
<dbReference type="Proteomes" id="UP001634393">
    <property type="component" value="Unassembled WGS sequence"/>
</dbReference>
<evidence type="ECO:0000256" key="3">
    <source>
        <dbReference type="ARBA" id="ARBA00022833"/>
    </source>
</evidence>
<keyword evidence="3" id="KW-0862">Zinc</keyword>
<evidence type="ECO:0000313" key="6">
    <source>
        <dbReference type="EMBL" id="KAL3821401.1"/>
    </source>
</evidence>
<feature type="domain" description="RING-CH-type" evidence="5">
    <location>
        <begin position="71"/>
        <end position="137"/>
    </location>
</feature>
<evidence type="ECO:0000313" key="7">
    <source>
        <dbReference type="Proteomes" id="UP001634393"/>
    </source>
</evidence>
<keyword evidence="7" id="KW-1185">Reference proteome</keyword>
<keyword evidence="1" id="KW-0479">Metal-binding</keyword>
<feature type="region of interest" description="Disordered" evidence="4">
    <location>
        <begin position="1"/>
        <end position="44"/>
    </location>
</feature>
<proteinExistence type="predicted"/>
<evidence type="ECO:0000259" key="5">
    <source>
        <dbReference type="PROSITE" id="PS51292"/>
    </source>
</evidence>
<dbReference type="Pfam" id="PF12906">
    <property type="entry name" value="RINGv"/>
    <property type="match status" value="1"/>
</dbReference>
<evidence type="ECO:0000256" key="2">
    <source>
        <dbReference type="ARBA" id="ARBA00022771"/>
    </source>
</evidence>
<evidence type="ECO:0000256" key="4">
    <source>
        <dbReference type="SAM" id="MobiDB-lite"/>
    </source>
</evidence>
<dbReference type="PANTHER" id="PTHR46214:SF8">
    <property type="entry name" value="RING_FYVE_PHD ZINC FINGER SUPERFAMILY PROTEIN"/>
    <property type="match status" value="1"/>
</dbReference>